<gene>
    <name evidence="3" type="ORF">CHIRRI_LOCUS9002</name>
</gene>
<dbReference type="Proteomes" id="UP001153620">
    <property type="component" value="Chromosome 2"/>
</dbReference>
<dbReference type="Gene3D" id="3.80.10.10">
    <property type="entry name" value="Ribonuclease Inhibitor"/>
    <property type="match status" value="1"/>
</dbReference>
<dbReference type="SMART" id="SM00256">
    <property type="entry name" value="FBOX"/>
    <property type="match status" value="1"/>
</dbReference>
<dbReference type="Gene3D" id="1.20.1280.50">
    <property type="match status" value="1"/>
</dbReference>
<dbReference type="InterPro" id="IPR036047">
    <property type="entry name" value="F-box-like_dom_sf"/>
</dbReference>
<reference evidence="3" key="2">
    <citation type="submission" date="2022-10" db="EMBL/GenBank/DDBJ databases">
        <authorList>
            <consortium name="ENA_rothamsted_submissions"/>
            <consortium name="culmorum"/>
            <person name="King R."/>
        </authorList>
    </citation>
    <scope>NUCLEOTIDE SEQUENCE</scope>
</reference>
<dbReference type="EMBL" id="OU895878">
    <property type="protein sequence ID" value="CAH1723706.1"/>
    <property type="molecule type" value="Genomic_DNA"/>
</dbReference>
<name>A0A9P0IZE8_9DIPT</name>
<proteinExistence type="predicted"/>
<keyword evidence="1" id="KW-1133">Transmembrane helix</keyword>
<reference evidence="3" key="1">
    <citation type="submission" date="2022-01" db="EMBL/GenBank/DDBJ databases">
        <authorList>
            <person name="King R."/>
        </authorList>
    </citation>
    <scope>NUCLEOTIDE SEQUENCE</scope>
</reference>
<keyword evidence="1" id="KW-0472">Membrane</keyword>
<protein>
    <recommendedName>
        <fullName evidence="2">F-box domain-containing protein</fullName>
    </recommendedName>
</protein>
<dbReference type="Pfam" id="PF12937">
    <property type="entry name" value="F-box-like"/>
    <property type="match status" value="1"/>
</dbReference>
<feature type="domain" description="F-box" evidence="2">
    <location>
        <begin position="1"/>
        <end position="46"/>
    </location>
</feature>
<keyword evidence="1" id="KW-0812">Transmembrane</keyword>
<sequence length="539" mass="62955">MENLPTNILVKIFEQLSNNDLISVCRVSKKFNSVIIDFMAIKFPPVRIDFQYLHFNKVQKFTYKDDKDFNCLMESTRLYQNYIFVNFNKEHTDRLGNKWLQLFKKQINARCIRIKSDCLDLQQLSNLLKLTHRLVFFELDGYRIDKTNEPLDDSDVANLPSLKHLKIHSFLDTTPQLFKIFNDCTSLKTISLSALFMVSKKIKSINDLIFNQKALEVLDLIGLDTHNALFQYDESMHEIKFKLRKLNVEYNGYSLNLEKFVEFLRHQKSLKEVKLALDLRNSMHTLHDSKLCDEIIRILMTMRNLSSLSLLVNKYSVKELDSFNVPSNTCVKKFVFENESGENNNLLLCMLKSLHNLQHLELACEYSNDLLAQLPLMMKLKHLKLTDYYQGLLKTIKCSDSLESISVKYCYTKNSGSDWHEFLQNHTNIKKIHIDHSIDFVDDAICELIAGACQKKLEYFVMTDSVAKNITDIGHLSFQKHCPNIKCLKLTSNNKNTTSQYKHQSFHDLLANIKCVIFFYTFCIIFFILMILLMVNGKI</sequence>
<organism evidence="3 4">
    <name type="scientific">Chironomus riparius</name>
    <dbReference type="NCBI Taxonomy" id="315576"/>
    <lineage>
        <taxon>Eukaryota</taxon>
        <taxon>Metazoa</taxon>
        <taxon>Ecdysozoa</taxon>
        <taxon>Arthropoda</taxon>
        <taxon>Hexapoda</taxon>
        <taxon>Insecta</taxon>
        <taxon>Pterygota</taxon>
        <taxon>Neoptera</taxon>
        <taxon>Endopterygota</taxon>
        <taxon>Diptera</taxon>
        <taxon>Nematocera</taxon>
        <taxon>Chironomoidea</taxon>
        <taxon>Chironomidae</taxon>
        <taxon>Chironominae</taxon>
        <taxon>Chironomus</taxon>
    </lineage>
</organism>
<keyword evidence="4" id="KW-1185">Reference proteome</keyword>
<dbReference type="SUPFAM" id="SSF52047">
    <property type="entry name" value="RNI-like"/>
    <property type="match status" value="2"/>
</dbReference>
<evidence type="ECO:0000256" key="1">
    <source>
        <dbReference type="SAM" id="Phobius"/>
    </source>
</evidence>
<feature type="transmembrane region" description="Helical" evidence="1">
    <location>
        <begin position="517"/>
        <end position="535"/>
    </location>
</feature>
<dbReference type="InterPro" id="IPR001810">
    <property type="entry name" value="F-box_dom"/>
</dbReference>
<dbReference type="InterPro" id="IPR032675">
    <property type="entry name" value="LRR_dom_sf"/>
</dbReference>
<dbReference type="AlphaFoldDB" id="A0A9P0IZE8"/>
<dbReference type="PROSITE" id="PS50181">
    <property type="entry name" value="FBOX"/>
    <property type="match status" value="1"/>
</dbReference>
<evidence type="ECO:0000313" key="4">
    <source>
        <dbReference type="Proteomes" id="UP001153620"/>
    </source>
</evidence>
<accession>A0A9P0IZE8</accession>
<evidence type="ECO:0000313" key="3">
    <source>
        <dbReference type="EMBL" id="CAH1723706.1"/>
    </source>
</evidence>
<dbReference type="SUPFAM" id="SSF81383">
    <property type="entry name" value="F-box domain"/>
    <property type="match status" value="1"/>
</dbReference>
<evidence type="ECO:0000259" key="2">
    <source>
        <dbReference type="PROSITE" id="PS50181"/>
    </source>
</evidence>
<dbReference type="CDD" id="cd09917">
    <property type="entry name" value="F-box_SF"/>
    <property type="match status" value="1"/>
</dbReference>